<evidence type="ECO:0000256" key="3">
    <source>
        <dbReference type="ARBA" id="ARBA00022598"/>
    </source>
</evidence>
<proteinExistence type="inferred from homology"/>
<dbReference type="Gene3D" id="3.30.1490.70">
    <property type="match status" value="1"/>
</dbReference>
<dbReference type="GO" id="GO:0003910">
    <property type="term" value="F:DNA ligase (ATP) activity"/>
    <property type="evidence" value="ECO:0007669"/>
    <property type="project" value="UniProtKB-EC"/>
</dbReference>
<dbReference type="SUPFAM" id="SSF56091">
    <property type="entry name" value="DNA ligase/mRNA capping enzyme, catalytic domain"/>
    <property type="match status" value="1"/>
</dbReference>
<dbReference type="GO" id="GO:0006310">
    <property type="term" value="P:DNA recombination"/>
    <property type="evidence" value="ECO:0007669"/>
    <property type="project" value="InterPro"/>
</dbReference>
<dbReference type="InterPro" id="IPR012310">
    <property type="entry name" value="DNA_ligase_ATP-dep_cent"/>
</dbReference>
<evidence type="ECO:0000313" key="7">
    <source>
        <dbReference type="Proteomes" id="UP000598146"/>
    </source>
</evidence>
<feature type="domain" description="ATP-dependent DNA ligase family profile" evidence="5">
    <location>
        <begin position="117"/>
        <end position="231"/>
    </location>
</feature>
<protein>
    <recommendedName>
        <fullName evidence="2">DNA ligase (ATP)</fullName>
        <ecNumber evidence="2">6.5.1.1</ecNumber>
    </recommendedName>
</protein>
<dbReference type="Pfam" id="PF01068">
    <property type="entry name" value="DNA_ligase_A_M"/>
    <property type="match status" value="1"/>
</dbReference>
<dbReference type="CDD" id="cd07971">
    <property type="entry name" value="OBF_DNA_ligase_LigD"/>
    <property type="match status" value="1"/>
</dbReference>
<reference evidence="6" key="1">
    <citation type="submission" date="2020-11" db="EMBL/GenBank/DDBJ databases">
        <title>Isolation and identification of active actinomycetes.</title>
        <authorList>
            <person name="Sun X."/>
        </authorList>
    </citation>
    <scope>NUCLEOTIDE SEQUENCE</scope>
    <source>
        <strain evidence="6">NEAU-A11</strain>
    </source>
</reference>
<keyword evidence="3 6" id="KW-0436">Ligase</keyword>
<dbReference type="Gene3D" id="2.40.50.140">
    <property type="entry name" value="Nucleic acid-binding proteins"/>
    <property type="match status" value="1"/>
</dbReference>
<comment type="similarity">
    <text evidence="1">Belongs to the ATP-dependent DNA ligase family.</text>
</comment>
<dbReference type="CDD" id="cd07906">
    <property type="entry name" value="Adenylation_DNA_ligase_LigD_LigC"/>
    <property type="match status" value="1"/>
</dbReference>
<sequence>MCAATRLPSAIAPMLATPGPVPVGAGWAAEIKHDGMRAGVTAVDGRWRLRSRTGQDITGAFPELAVLPDLLGGRRVALDGELVVLNTAGASDFALLQQRIGVRDPSPRLLRAAPATLYVFDLLVIDQQEVMAAPYTERRAMLEDLRLRAPGVDTTPAFVDGAAELYAAAQEYNLEGIVCKRLTSPYLPGQRCRTWVKTVIPHVADVVVCGWLPGRGRLRGTIGALVVGAYDRTGHLHLIGRVGSGLSGAARQQLQERLAPLRRSNPPTGHAESVAMAEATWVDPQVVARVAYRSWTGGTQLRHPVYRGVLDDRDATSAQLPEVMRPAQR</sequence>
<evidence type="ECO:0000256" key="4">
    <source>
        <dbReference type="ARBA" id="ARBA00034003"/>
    </source>
</evidence>
<gene>
    <name evidence="6" type="primary">ligD</name>
    <name evidence="6" type="ORF">I4J89_24320</name>
</gene>
<dbReference type="InterPro" id="IPR050191">
    <property type="entry name" value="ATP-dep_DNA_ligase"/>
</dbReference>
<dbReference type="Gene3D" id="3.30.470.30">
    <property type="entry name" value="DNA ligase/mRNA capping enzyme"/>
    <property type="match status" value="1"/>
</dbReference>
<dbReference type="PROSITE" id="PS50160">
    <property type="entry name" value="DNA_LIGASE_A3"/>
    <property type="match status" value="1"/>
</dbReference>
<dbReference type="GO" id="GO:0006281">
    <property type="term" value="P:DNA repair"/>
    <property type="evidence" value="ECO:0007669"/>
    <property type="project" value="InterPro"/>
</dbReference>
<accession>A0A931CCF3</accession>
<dbReference type="InterPro" id="IPR012340">
    <property type="entry name" value="NA-bd_OB-fold"/>
</dbReference>
<evidence type="ECO:0000313" key="6">
    <source>
        <dbReference type="EMBL" id="MBG0564578.1"/>
    </source>
</evidence>
<evidence type="ECO:0000256" key="2">
    <source>
        <dbReference type="ARBA" id="ARBA00012727"/>
    </source>
</evidence>
<dbReference type="InterPro" id="IPR012309">
    <property type="entry name" value="DNA_ligase_ATP-dep_C"/>
</dbReference>
<dbReference type="PANTHER" id="PTHR45674">
    <property type="entry name" value="DNA LIGASE 1/3 FAMILY MEMBER"/>
    <property type="match status" value="1"/>
</dbReference>
<keyword evidence="7" id="KW-1185">Reference proteome</keyword>
<dbReference type="EMBL" id="JADQTO010000011">
    <property type="protein sequence ID" value="MBG0564578.1"/>
    <property type="molecule type" value="Genomic_DNA"/>
</dbReference>
<dbReference type="PANTHER" id="PTHR45674:SF4">
    <property type="entry name" value="DNA LIGASE 1"/>
    <property type="match status" value="1"/>
</dbReference>
<dbReference type="SUPFAM" id="SSF50249">
    <property type="entry name" value="Nucleic acid-binding proteins"/>
    <property type="match status" value="1"/>
</dbReference>
<name>A0A931CCF3_9ACTN</name>
<comment type="catalytic activity">
    <reaction evidence="4">
        <text>ATP + (deoxyribonucleotide)n-3'-hydroxyl + 5'-phospho-(deoxyribonucleotide)m = (deoxyribonucleotide)n+m + AMP + diphosphate.</text>
        <dbReference type="EC" id="6.5.1.1"/>
    </reaction>
</comment>
<dbReference type="InterPro" id="IPR014146">
    <property type="entry name" value="LigD_ligase_dom"/>
</dbReference>
<dbReference type="EC" id="6.5.1.1" evidence="2"/>
<dbReference type="GO" id="GO:0005524">
    <property type="term" value="F:ATP binding"/>
    <property type="evidence" value="ECO:0007669"/>
    <property type="project" value="InterPro"/>
</dbReference>
<dbReference type="AlphaFoldDB" id="A0A931CCF3"/>
<dbReference type="RefSeq" id="WP_196416352.1">
    <property type="nucleotide sequence ID" value="NZ_JADQTO010000011.1"/>
</dbReference>
<dbReference type="Pfam" id="PF04679">
    <property type="entry name" value="DNA_ligase_A_C"/>
    <property type="match status" value="1"/>
</dbReference>
<comment type="caution">
    <text evidence="6">The sequence shown here is derived from an EMBL/GenBank/DDBJ whole genome shotgun (WGS) entry which is preliminary data.</text>
</comment>
<evidence type="ECO:0000256" key="1">
    <source>
        <dbReference type="ARBA" id="ARBA00007572"/>
    </source>
</evidence>
<evidence type="ECO:0000259" key="5">
    <source>
        <dbReference type="PROSITE" id="PS50160"/>
    </source>
</evidence>
<dbReference type="Proteomes" id="UP000598146">
    <property type="component" value="Unassembled WGS sequence"/>
</dbReference>
<dbReference type="NCBIfam" id="TIGR02779">
    <property type="entry name" value="NHEJ_ligase_lig"/>
    <property type="match status" value="1"/>
</dbReference>
<organism evidence="6 7">
    <name type="scientific">Actinoplanes aureus</name>
    <dbReference type="NCBI Taxonomy" id="2792083"/>
    <lineage>
        <taxon>Bacteria</taxon>
        <taxon>Bacillati</taxon>
        <taxon>Actinomycetota</taxon>
        <taxon>Actinomycetes</taxon>
        <taxon>Micromonosporales</taxon>
        <taxon>Micromonosporaceae</taxon>
        <taxon>Actinoplanes</taxon>
    </lineage>
</organism>